<dbReference type="STRING" id="229920.ADM99_12910"/>
<evidence type="ECO:0000259" key="2">
    <source>
        <dbReference type="SMART" id="SM01001"/>
    </source>
</evidence>
<dbReference type="GO" id="GO:0006189">
    <property type="term" value="P:'de novo' IMP biosynthetic process"/>
    <property type="evidence" value="ECO:0007669"/>
    <property type="project" value="InterPro"/>
</dbReference>
<dbReference type="PANTHER" id="PTHR23046:SF2">
    <property type="entry name" value="PHOSPHORIBOSYLAMINOIMIDAZOLE CARBOXYLASE"/>
    <property type="match status" value="1"/>
</dbReference>
<dbReference type="EMBL" id="LGCK01000012">
    <property type="protein sequence ID" value="KPL71155.1"/>
    <property type="molecule type" value="Genomic_DNA"/>
</dbReference>
<comment type="caution">
    <text evidence="3">The sequence shown here is derived from an EMBL/GenBank/DDBJ whole genome shotgun (WGS) entry which is preliminary data.</text>
</comment>
<accession>A0A0P6WQP0</accession>
<dbReference type="PATRIC" id="fig|229920.5.peg.2908"/>
<keyword evidence="1" id="KW-0658">Purine biosynthesis</keyword>
<dbReference type="AlphaFoldDB" id="A0A0P6WQP0"/>
<protein>
    <submittedName>
        <fullName evidence="3">N5-carboxyaminoimidazole ribonucleotide mutase</fullName>
    </submittedName>
</protein>
<dbReference type="RefSeq" id="WP_062422908.1">
    <property type="nucleotide sequence ID" value="NZ_BBYA01000011.1"/>
</dbReference>
<evidence type="ECO:0000256" key="1">
    <source>
        <dbReference type="ARBA" id="ARBA00022755"/>
    </source>
</evidence>
<dbReference type="Gene3D" id="3.40.50.1970">
    <property type="match status" value="1"/>
</dbReference>
<reference evidence="3 4" key="1">
    <citation type="submission" date="2015-07" db="EMBL/GenBank/DDBJ databases">
        <title>Genome sequence of Leptolinea tardivitalis DSM 16556.</title>
        <authorList>
            <person name="Hemp J."/>
            <person name="Ward L.M."/>
            <person name="Pace L.A."/>
            <person name="Fischer W.W."/>
        </authorList>
    </citation>
    <scope>NUCLEOTIDE SEQUENCE [LARGE SCALE GENOMIC DNA]</scope>
    <source>
        <strain evidence="3 4">YMTK-2</strain>
    </source>
</reference>
<proteinExistence type="predicted"/>
<evidence type="ECO:0000313" key="3">
    <source>
        <dbReference type="EMBL" id="KPL71155.1"/>
    </source>
</evidence>
<dbReference type="Pfam" id="PF00731">
    <property type="entry name" value="AIRC"/>
    <property type="match status" value="1"/>
</dbReference>
<dbReference type="InterPro" id="IPR024694">
    <property type="entry name" value="PurE_prokaryotes"/>
</dbReference>
<feature type="domain" description="PurE" evidence="2">
    <location>
        <begin position="3"/>
        <end position="150"/>
    </location>
</feature>
<dbReference type="SMART" id="SM01001">
    <property type="entry name" value="AIRC"/>
    <property type="match status" value="1"/>
</dbReference>
<dbReference type="PANTHER" id="PTHR23046">
    <property type="entry name" value="PHOSPHORIBOSYLAMINOIMIDAZOLE CARBOXYLASE CATALYTIC SUBUNIT"/>
    <property type="match status" value="1"/>
</dbReference>
<dbReference type="InterPro" id="IPR000031">
    <property type="entry name" value="PurE_dom"/>
</dbReference>
<dbReference type="OrthoDB" id="157789at2"/>
<dbReference type="SUPFAM" id="SSF52255">
    <property type="entry name" value="N5-CAIR mutase (phosphoribosylaminoimidazole carboxylase, PurE)"/>
    <property type="match status" value="1"/>
</dbReference>
<organism evidence="3 4">
    <name type="scientific">Leptolinea tardivitalis</name>
    <dbReference type="NCBI Taxonomy" id="229920"/>
    <lineage>
        <taxon>Bacteria</taxon>
        <taxon>Bacillati</taxon>
        <taxon>Chloroflexota</taxon>
        <taxon>Anaerolineae</taxon>
        <taxon>Anaerolineales</taxon>
        <taxon>Anaerolineaceae</taxon>
        <taxon>Leptolinea</taxon>
    </lineage>
</organism>
<sequence>MKPLLVILMGSQADRKQADAVAEAARPMGMDVKMHIGSAHKTATHVLNLLKMYESDPRPKVYVTIAGRSNALSGFTDGAVISPVIACPPIPEKFGGADIFSSLSMPSGIAPAVVLDPANAALLAAKIFALSDPDIREAVKEFQDSARQKILDDDTALNVEG</sequence>
<gene>
    <name evidence="3" type="ORF">ADM99_12910</name>
</gene>
<dbReference type="Proteomes" id="UP000050430">
    <property type="component" value="Unassembled WGS sequence"/>
</dbReference>
<evidence type="ECO:0000313" key="4">
    <source>
        <dbReference type="Proteomes" id="UP000050430"/>
    </source>
</evidence>
<name>A0A0P6WQP0_9CHLR</name>
<keyword evidence="4" id="KW-1185">Reference proteome</keyword>